<evidence type="ECO:0000313" key="1">
    <source>
        <dbReference type="EMBL" id="OUC43490.1"/>
    </source>
</evidence>
<dbReference type="EMBL" id="LVZM01014694">
    <property type="protein sequence ID" value="OUC43490.1"/>
    <property type="molecule type" value="Genomic_DNA"/>
</dbReference>
<dbReference type="Proteomes" id="UP000243006">
    <property type="component" value="Unassembled WGS sequence"/>
</dbReference>
<name>A0A1Y3EFK4_9BILA</name>
<accession>A0A1Y3EFK4</accession>
<comment type="caution">
    <text evidence="1">The sequence shown here is derived from an EMBL/GenBank/DDBJ whole genome shotgun (WGS) entry which is preliminary data.</text>
</comment>
<reference evidence="1 2" key="1">
    <citation type="submission" date="2015-04" db="EMBL/GenBank/DDBJ databases">
        <title>Draft genome of the roundworm Trichinella nativa.</title>
        <authorList>
            <person name="Mitreva M."/>
        </authorList>
    </citation>
    <scope>NUCLEOTIDE SEQUENCE [LARGE SCALE GENOMIC DNA]</scope>
    <source>
        <strain evidence="1 2">ISS45</strain>
    </source>
</reference>
<sequence>MHLVYLIEYSAVIRISKKILRSDLEESGYQSALTRSQSSQYGTGWLYHDSESIASTSSCDDWGKIFTQFFLSNK</sequence>
<protein>
    <submittedName>
        <fullName evidence="1">Uncharacterized protein</fullName>
    </submittedName>
</protein>
<organism evidence="1 2">
    <name type="scientific">Trichinella nativa</name>
    <dbReference type="NCBI Taxonomy" id="6335"/>
    <lineage>
        <taxon>Eukaryota</taxon>
        <taxon>Metazoa</taxon>
        <taxon>Ecdysozoa</taxon>
        <taxon>Nematoda</taxon>
        <taxon>Enoplea</taxon>
        <taxon>Dorylaimia</taxon>
        <taxon>Trichinellida</taxon>
        <taxon>Trichinellidae</taxon>
        <taxon>Trichinella</taxon>
    </lineage>
</organism>
<proteinExistence type="predicted"/>
<gene>
    <name evidence="1" type="ORF">D917_09742</name>
</gene>
<evidence type="ECO:0000313" key="2">
    <source>
        <dbReference type="Proteomes" id="UP000243006"/>
    </source>
</evidence>
<dbReference type="AlphaFoldDB" id="A0A1Y3EFK4"/>